<protein>
    <submittedName>
        <fullName evidence="4">BRCA1 C Terminus domain-containing protein</fullName>
    </submittedName>
</protein>
<feature type="domain" description="BRCT" evidence="3">
    <location>
        <begin position="57"/>
        <end position="130"/>
    </location>
</feature>
<evidence type="ECO:0000313" key="5">
    <source>
        <dbReference type="Proteomes" id="UP001239213"/>
    </source>
</evidence>
<dbReference type="AlphaFoldDB" id="A0AAI9XQC4"/>
<dbReference type="Proteomes" id="UP001239213">
    <property type="component" value="Unassembled WGS sequence"/>
</dbReference>
<feature type="region of interest" description="Disordered" evidence="2">
    <location>
        <begin position="276"/>
        <end position="299"/>
    </location>
</feature>
<gene>
    <name evidence="4" type="ORF">CCUS01_10288</name>
</gene>
<sequence length="910" mass="99936">MISPTTNDVYQWHLLRLATVLIDWAGSRRDFFLDAPSRCCMRMDSPRSRDSSEPAIDPAHPFKGVVVCCTSIPPDQRTQIATKTEELGGIHKYDLTPDVTHLVVGDYDTPKYRHVAKERTDIKVMDAKWIDAVGDLWMKDADIDFAALEREWQLKPLETCGHVVDAADSTEAKRGSLLLCMTGFDDPDQRNSIIEKITSNGGAYTGDLTKRVSHLIVRKPEGKKYKAARAWNIRTVSLAWLEQSIERGLILDEQCFDPVLPAEEQGQGAWNRATLRKASAGKRSRSGAGEIGQRKLRKTASMKLGSQRDMLWGDILGNKPSAESAGPGDTADRIEVQDSGIHDRMVQSAPDAGIFSACSFFMSGFEPWKSKILADTIVSLGGQVCDSFQELSTKGYEARSTRRLLIVPQESQPSTHLRVPPEHIDKIQIVTEFFIERCLHNKAFRDPDNHILGRPLPVFPIHGFKDMSICTAGFSGIDLLHVEKAITQIGARFASRLNDTTSVLVCRALAETRKEKLKLALDNNIPAVSSEWLWECMTTGFNVPIKEFMFPELGQPSSLQPKPKPKETTREDMKQAFQRTRSEPVPQASRKPAARHSTVVGGIDTTAFLDDEGRQKPATLTAKVPAVRETSSAAFAHRETTIAKAESTASLQFQTAKTHQADSFGAGTVLPSLTDATPSDLKAEQPVRQPVGLARTTSVADSLDATPISLAEAQAPVEPEAVTDAASEQNQVKTKPIDCDEEETEAERKRQRDAMKNAEKEDLTSKLASLIESKPSSENAPDVEGSGPLQQPTRRAKRIFGRAISNASAASSGSAESRMDSMGRTAEEKPQQEKEQEPPSTQIQYQDPGAQQHRAKMMSKIASVGGEGAGKAVAPSPPVVSQPARKKISTIGGFDFSDEARPNTRQLRRK</sequence>
<evidence type="ECO:0000259" key="3">
    <source>
        <dbReference type="PROSITE" id="PS50172"/>
    </source>
</evidence>
<feature type="region of interest" description="Disordered" evidence="2">
    <location>
        <begin position="715"/>
        <end position="857"/>
    </location>
</feature>
<feature type="region of interest" description="Disordered" evidence="2">
    <location>
        <begin position="553"/>
        <end position="596"/>
    </location>
</feature>
<dbReference type="PANTHER" id="PTHR13561">
    <property type="entry name" value="DNA REPLICATION REGULATOR DPB11-RELATED"/>
    <property type="match status" value="1"/>
</dbReference>
<feature type="domain" description="BRCT" evidence="3">
    <location>
        <begin position="464"/>
        <end position="550"/>
    </location>
</feature>
<evidence type="ECO:0000313" key="4">
    <source>
        <dbReference type="EMBL" id="KAK1456107.1"/>
    </source>
</evidence>
<feature type="compositionally biased region" description="Low complexity" evidence="2">
    <location>
        <begin position="803"/>
        <end position="816"/>
    </location>
</feature>
<comment type="caution">
    <text evidence="4">The sequence shown here is derived from an EMBL/GenBank/DDBJ whole genome shotgun (WGS) entry which is preliminary data.</text>
</comment>
<dbReference type="Pfam" id="PF12738">
    <property type="entry name" value="PTCB-BRCT"/>
    <property type="match status" value="2"/>
</dbReference>
<feature type="region of interest" description="Disordered" evidence="2">
    <location>
        <begin position="669"/>
        <end position="694"/>
    </location>
</feature>
<dbReference type="GO" id="GO:0006270">
    <property type="term" value="P:DNA replication initiation"/>
    <property type="evidence" value="ECO:0007669"/>
    <property type="project" value="TreeGrafter"/>
</dbReference>
<feature type="region of interest" description="Disordered" evidence="2">
    <location>
        <begin position="867"/>
        <end position="886"/>
    </location>
</feature>
<dbReference type="PROSITE" id="PS50172">
    <property type="entry name" value="BRCT"/>
    <property type="match status" value="4"/>
</dbReference>
<feature type="region of interest" description="Disordered" evidence="2">
    <location>
        <begin position="891"/>
        <end position="910"/>
    </location>
</feature>
<organism evidence="4 5">
    <name type="scientific">Colletotrichum cuscutae</name>
    <dbReference type="NCBI Taxonomy" id="1209917"/>
    <lineage>
        <taxon>Eukaryota</taxon>
        <taxon>Fungi</taxon>
        <taxon>Dikarya</taxon>
        <taxon>Ascomycota</taxon>
        <taxon>Pezizomycotina</taxon>
        <taxon>Sordariomycetes</taxon>
        <taxon>Hypocreomycetidae</taxon>
        <taxon>Glomerellales</taxon>
        <taxon>Glomerellaceae</taxon>
        <taxon>Colletotrichum</taxon>
        <taxon>Colletotrichum acutatum species complex</taxon>
    </lineage>
</organism>
<dbReference type="InterPro" id="IPR036420">
    <property type="entry name" value="BRCT_dom_sf"/>
</dbReference>
<dbReference type="InterPro" id="IPR001357">
    <property type="entry name" value="BRCT_dom"/>
</dbReference>
<proteinExistence type="predicted"/>
<dbReference type="SUPFAM" id="SSF52113">
    <property type="entry name" value="BRCT domain"/>
    <property type="match status" value="4"/>
</dbReference>
<dbReference type="Gene3D" id="3.40.50.10190">
    <property type="entry name" value="BRCT domain"/>
    <property type="match status" value="4"/>
</dbReference>
<dbReference type="Pfam" id="PF00533">
    <property type="entry name" value="BRCT"/>
    <property type="match status" value="1"/>
</dbReference>
<keyword evidence="1" id="KW-0677">Repeat</keyword>
<dbReference type="GO" id="GO:0007095">
    <property type="term" value="P:mitotic G2 DNA damage checkpoint signaling"/>
    <property type="evidence" value="ECO:0007669"/>
    <property type="project" value="TreeGrafter"/>
</dbReference>
<evidence type="ECO:0000256" key="2">
    <source>
        <dbReference type="SAM" id="MobiDB-lite"/>
    </source>
</evidence>
<dbReference type="PANTHER" id="PTHR13561:SF20">
    <property type="entry name" value="DNA TOPOISOMERASE 2-BINDING PROTEIN 1"/>
    <property type="match status" value="1"/>
</dbReference>
<dbReference type="CDD" id="cd17723">
    <property type="entry name" value="BRCT_Rad4_rpt4"/>
    <property type="match status" value="1"/>
</dbReference>
<accession>A0AAI9XQC4</accession>
<dbReference type="CDD" id="cd17731">
    <property type="entry name" value="BRCT_TopBP1_rpt2_like"/>
    <property type="match status" value="1"/>
</dbReference>
<dbReference type="EMBL" id="MPDP01000288">
    <property type="protein sequence ID" value="KAK1456107.1"/>
    <property type="molecule type" value="Genomic_DNA"/>
</dbReference>
<feature type="compositionally biased region" description="Basic and acidic residues" evidence="2">
    <location>
        <begin position="564"/>
        <end position="574"/>
    </location>
</feature>
<feature type="domain" description="BRCT" evidence="3">
    <location>
        <begin position="176"/>
        <end position="258"/>
    </location>
</feature>
<keyword evidence="5" id="KW-1185">Reference proteome</keyword>
<feature type="domain" description="BRCT" evidence="3">
    <location>
        <begin position="350"/>
        <end position="452"/>
    </location>
</feature>
<dbReference type="SMART" id="SM00292">
    <property type="entry name" value="BRCT"/>
    <property type="match status" value="4"/>
</dbReference>
<dbReference type="InterPro" id="IPR059215">
    <property type="entry name" value="BRCT2_TopBP1-like"/>
</dbReference>
<dbReference type="CDD" id="cd18433">
    <property type="entry name" value="BRCT_Rad4_rpt3"/>
    <property type="match status" value="1"/>
</dbReference>
<name>A0AAI9XQC4_9PEZI</name>
<feature type="compositionally biased region" description="Basic and acidic residues" evidence="2">
    <location>
        <begin position="746"/>
        <end position="764"/>
    </location>
</feature>
<evidence type="ECO:0000256" key="1">
    <source>
        <dbReference type="ARBA" id="ARBA00022737"/>
    </source>
</evidence>
<feature type="compositionally biased region" description="Basic and acidic residues" evidence="2">
    <location>
        <begin position="817"/>
        <end position="837"/>
    </location>
</feature>
<dbReference type="GO" id="GO:0033314">
    <property type="term" value="P:mitotic DNA replication checkpoint signaling"/>
    <property type="evidence" value="ECO:0007669"/>
    <property type="project" value="TreeGrafter"/>
</dbReference>
<reference evidence="4" key="1">
    <citation type="submission" date="2016-11" db="EMBL/GenBank/DDBJ databases">
        <title>The genome sequence of Colletotrichum cuscutae.</title>
        <authorList>
            <person name="Baroncelli R."/>
        </authorList>
    </citation>
    <scope>NUCLEOTIDE SEQUENCE</scope>
    <source>
        <strain evidence="4">IMI 304802</strain>
    </source>
</reference>